<name>A0ABQ7YKX6_BRANA</name>
<organism evidence="2 3">
    <name type="scientific">Brassica napus</name>
    <name type="common">Rape</name>
    <dbReference type="NCBI Taxonomy" id="3708"/>
    <lineage>
        <taxon>Eukaryota</taxon>
        <taxon>Viridiplantae</taxon>
        <taxon>Streptophyta</taxon>
        <taxon>Embryophyta</taxon>
        <taxon>Tracheophyta</taxon>
        <taxon>Spermatophyta</taxon>
        <taxon>Magnoliopsida</taxon>
        <taxon>eudicotyledons</taxon>
        <taxon>Gunneridae</taxon>
        <taxon>Pentapetalae</taxon>
        <taxon>rosids</taxon>
        <taxon>malvids</taxon>
        <taxon>Brassicales</taxon>
        <taxon>Brassicaceae</taxon>
        <taxon>Brassiceae</taxon>
        <taxon>Brassica</taxon>
    </lineage>
</organism>
<gene>
    <name evidence="2" type="ORF">HID58_075877</name>
</gene>
<feature type="region of interest" description="Disordered" evidence="1">
    <location>
        <begin position="1"/>
        <end position="41"/>
    </location>
</feature>
<reference evidence="2 3" key="1">
    <citation type="submission" date="2021-05" db="EMBL/GenBank/DDBJ databases">
        <title>Genome Assembly of Synthetic Allotetraploid Brassica napus Reveals Homoeologous Exchanges between Subgenomes.</title>
        <authorList>
            <person name="Davis J.T."/>
        </authorList>
    </citation>
    <scope>NUCLEOTIDE SEQUENCE [LARGE SCALE GENOMIC DNA]</scope>
    <source>
        <strain evidence="3">cv. Da-Ae</strain>
        <tissue evidence="2">Seedling</tissue>
    </source>
</reference>
<sequence length="134" mass="13964">MTLSAADRRRKLRRQFLLTSPPKAPPAKDLSPAKSTPASDASIVNPVSDLAAQLASSVPCSSTETLILKTVAPEFATPAAEPASTPVIKSATVKAPASIAQTSRSGTNGGDLPVTDKPEFALLNLISLWFLNLL</sequence>
<protein>
    <submittedName>
        <fullName evidence="2">Uncharacterized protein</fullName>
    </submittedName>
</protein>
<evidence type="ECO:0000313" key="3">
    <source>
        <dbReference type="Proteomes" id="UP000824890"/>
    </source>
</evidence>
<evidence type="ECO:0000313" key="2">
    <source>
        <dbReference type="EMBL" id="KAH0868855.1"/>
    </source>
</evidence>
<accession>A0ABQ7YKX6</accession>
<dbReference type="EMBL" id="JAGKQM010000017">
    <property type="protein sequence ID" value="KAH0868855.1"/>
    <property type="molecule type" value="Genomic_DNA"/>
</dbReference>
<dbReference type="Proteomes" id="UP000824890">
    <property type="component" value="Unassembled WGS sequence"/>
</dbReference>
<evidence type="ECO:0000256" key="1">
    <source>
        <dbReference type="SAM" id="MobiDB-lite"/>
    </source>
</evidence>
<keyword evidence="3" id="KW-1185">Reference proteome</keyword>
<comment type="caution">
    <text evidence="2">The sequence shown here is derived from an EMBL/GenBank/DDBJ whole genome shotgun (WGS) entry which is preliminary data.</text>
</comment>
<proteinExistence type="predicted"/>